<accession>A0ACB5TVB3</accession>
<organism evidence="1 2">
    <name type="scientific">Candida boidinii</name>
    <name type="common">Yeast</name>
    <dbReference type="NCBI Taxonomy" id="5477"/>
    <lineage>
        <taxon>Eukaryota</taxon>
        <taxon>Fungi</taxon>
        <taxon>Dikarya</taxon>
        <taxon>Ascomycota</taxon>
        <taxon>Saccharomycotina</taxon>
        <taxon>Pichiomycetes</taxon>
        <taxon>Pichiales</taxon>
        <taxon>Pichiaceae</taxon>
        <taxon>Ogataea</taxon>
        <taxon>Ogataea/Candida clade</taxon>
    </lineage>
</organism>
<reference evidence="1" key="1">
    <citation type="submission" date="2023-04" db="EMBL/GenBank/DDBJ databases">
        <title>Candida boidinii NBRC 1967.</title>
        <authorList>
            <person name="Ichikawa N."/>
            <person name="Sato H."/>
            <person name="Tonouchi N."/>
        </authorList>
    </citation>
    <scope>NUCLEOTIDE SEQUENCE</scope>
    <source>
        <strain evidence="1">NBRC 1967</strain>
    </source>
</reference>
<comment type="caution">
    <text evidence="1">The sequence shown here is derived from an EMBL/GenBank/DDBJ whole genome shotgun (WGS) entry which is preliminary data.</text>
</comment>
<dbReference type="Proteomes" id="UP001165101">
    <property type="component" value="Unassembled WGS sequence"/>
</dbReference>
<evidence type="ECO:0000313" key="2">
    <source>
        <dbReference type="Proteomes" id="UP001165101"/>
    </source>
</evidence>
<proteinExistence type="predicted"/>
<keyword evidence="2" id="KW-1185">Reference proteome</keyword>
<protein>
    <submittedName>
        <fullName evidence="1">Unnamed protein product</fullName>
    </submittedName>
</protein>
<name>A0ACB5TVB3_CANBO</name>
<sequence length="413" mass="47128">MSLSLKRKLSLIKIQSQGEKLTRDATGHSNWGPSSQELNKISKLSFNDNDLKGIIKILIKRLNSIDYISILKSLSIIKFILQTGSNKFLNWCIENKFFFINLLDYNSINNNLILSSKLSINHSFSRNSLDSNLNSIQNHNLNNSNNNSKSLNIRNKSKDILKLIEDENYLNEQRINFSNLRSEMSIPGLHHKNSIELMRNNELDLIDNNEIKLNNEFNKQLLRSKSKSNSNSNLNLNLNLNSENFNRSTKSLEINRSQLFSRFNNNLNNFSSSSDEDSEFDSNLSASSPINSPINNTSNLFQQNSNNNNNNNNNIITINKNKSISKLDTLIEEEQNLNEINSNLNSNYPFNSLINTYKYNNSNSSLNKKINDSNSNSNSNSPTSLTSPQLFRSFDNFTMSPINTTLNDTNPFK</sequence>
<gene>
    <name evidence="1" type="ORF">Cboi01_000406800</name>
</gene>
<evidence type="ECO:0000313" key="1">
    <source>
        <dbReference type="EMBL" id="GME95851.1"/>
    </source>
</evidence>
<dbReference type="EMBL" id="BSXV01002478">
    <property type="protein sequence ID" value="GME95851.1"/>
    <property type="molecule type" value="Genomic_DNA"/>
</dbReference>